<organism evidence="3 4">
    <name type="scientific">Aliidiomarina iranensis</name>
    <dbReference type="NCBI Taxonomy" id="1434071"/>
    <lineage>
        <taxon>Bacteria</taxon>
        <taxon>Pseudomonadati</taxon>
        <taxon>Pseudomonadota</taxon>
        <taxon>Gammaproteobacteria</taxon>
        <taxon>Alteromonadales</taxon>
        <taxon>Idiomarinaceae</taxon>
        <taxon>Aliidiomarina</taxon>
    </lineage>
</organism>
<feature type="domain" description="Amidase" evidence="2">
    <location>
        <begin position="47"/>
        <end position="485"/>
    </location>
</feature>
<feature type="coiled-coil region" evidence="1">
    <location>
        <begin position="387"/>
        <end position="414"/>
    </location>
</feature>
<dbReference type="Pfam" id="PF01425">
    <property type="entry name" value="Amidase"/>
    <property type="match status" value="1"/>
</dbReference>
<accession>A0A432VVD4</accession>
<dbReference type="SUPFAM" id="SSF75304">
    <property type="entry name" value="Amidase signature (AS) enzymes"/>
    <property type="match status" value="1"/>
</dbReference>
<dbReference type="Gene3D" id="3.90.1300.10">
    <property type="entry name" value="Amidase signature (AS) domain"/>
    <property type="match status" value="1"/>
</dbReference>
<evidence type="ECO:0000256" key="1">
    <source>
        <dbReference type="SAM" id="Coils"/>
    </source>
</evidence>
<dbReference type="OrthoDB" id="9811471at2"/>
<sequence>MACVFLLIFLGGCSKEVKQQEKADPAWASAKNVQQQFENGSLTSVDLVQHYLNEIERNNYQGYNLRAVIEVNPDALSIAAALDRERERGVVRSPLHGMPVLLKANIATADEMATTAGASVLTGFITAEDALHVQQLRNAGAVILGKTNLSEWANFRGENSISGWSGIGGQTRNPHVLTHNPCGSSAGSGAAIAADFGLLAVGTETDGSIMCPASVNGIVGVKPTRSSVSGHGIIPIAAAQDIAGPMARYVHDAALLLDAMATPEARERMGTLLAEAAESEFSGETVVLVRAYDERFSGVQEMTNRTAEAMRAKGINVIEVMAWDLPSAIYADEFEVLIYEFQRDLNNWLADFAAPVADMQAVIDYNAANADSELALFGQEYFEQAVAVDLEADRASYERALANSRQLAEEHLNRYLVDLGAAAIVIPSYGPAWPIPPVEGPGYSFGTSTAAAVSGYPSITLPAGTEGPFPLGLSIVGMPWSEAQLFSLASFLETELGGFQQPKFLSNLDTD</sequence>
<reference evidence="4" key="1">
    <citation type="journal article" date="2018" name="Front. Microbiol.">
        <title>Genome-Based Analysis Reveals the Taxonomy and Diversity of the Family Idiomarinaceae.</title>
        <authorList>
            <person name="Liu Y."/>
            <person name="Lai Q."/>
            <person name="Shao Z."/>
        </authorList>
    </citation>
    <scope>NUCLEOTIDE SEQUENCE [LARGE SCALE GENOMIC DNA]</scope>
    <source>
        <strain evidence="4">GBPy7</strain>
    </source>
</reference>
<keyword evidence="4" id="KW-1185">Reference proteome</keyword>
<comment type="caution">
    <text evidence="3">The sequence shown here is derived from an EMBL/GenBank/DDBJ whole genome shotgun (WGS) entry which is preliminary data.</text>
</comment>
<dbReference type="PANTHER" id="PTHR42678">
    <property type="entry name" value="AMIDASE"/>
    <property type="match status" value="1"/>
</dbReference>
<dbReference type="InterPro" id="IPR023631">
    <property type="entry name" value="Amidase_dom"/>
</dbReference>
<dbReference type="AlphaFoldDB" id="A0A432VVD4"/>
<dbReference type="InterPro" id="IPR036928">
    <property type="entry name" value="AS_sf"/>
</dbReference>
<dbReference type="EMBL" id="PIPJ01000005">
    <property type="protein sequence ID" value="RUO20479.1"/>
    <property type="molecule type" value="Genomic_DNA"/>
</dbReference>
<dbReference type="PANTHER" id="PTHR42678:SF34">
    <property type="entry name" value="OS04G0183300 PROTEIN"/>
    <property type="match status" value="1"/>
</dbReference>
<dbReference type="Proteomes" id="UP000288395">
    <property type="component" value="Unassembled WGS sequence"/>
</dbReference>
<evidence type="ECO:0000259" key="2">
    <source>
        <dbReference type="Pfam" id="PF01425"/>
    </source>
</evidence>
<evidence type="ECO:0000313" key="3">
    <source>
        <dbReference type="EMBL" id="RUO20479.1"/>
    </source>
</evidence>
<protein>
    <submittedName>
        <fullName evidence="3">Amidase</fullName>
    </submittedName>
</protein>
<evidence type="ECO:0000313" key="4">
    <source>
        <dbReference type="Proteomes" id="UP000288395"/>
    </source>
</evidence>
<name>A0A432VVD4_9GAMM</name>
<keyword evidence="1" id="KW-0175">Coiled coil</keyword>
<proteinExistence type="predicted"/>
<gene>
    <name evidence="3" type="ORF">CWE08_08100</name>
</gene>